<dbReference type="EMBL" id="SODP01000001">
    <property type="protein sequence ID" value="TDW76308.1"/>
    <property type="molecule type" value="Genomic_DNA"/>
</dbReference>
<keyword evidence="4" id="KW-0540">Nuclease</keyword>
<keyword evidence="4" id="KW-0255">Endonuclease</keyword>
<dbReference type="AlphaFoldDB" id="A0A4R8CIT8"/>
<keyword evidence="4" id="KW-0378">Hydrolase</keyword>
<feature type="domain" description="HNH nuclease" evidence="3">
    <location>
        <begin position="363"/>
        <end position="413"/>
    </location>
</feature>
<dbReference type="CDD" id="cd00085">
    <property type="entry name" value="HNHc"/>
    <property type="match status" value="1"/>
</dbReference>
<accession>A0A4R8CIT8</accession>
<dbReference type="InterPro" id="IPR003870">
    <property type="entry name" value="DUF222"/>
</dbReference>
<dbReference type="SMART" id="SM00507">
    <property type="entry name" value="HNHc"/>
    <property type="match status" value="1"/>
</dbReference>
<evidence type="ECO:0000313" key="5">
    <source>
        <dbReference type="Proteomes" id="UP000295146"/>
    </source>
</evidence>
<evidence type="ECO:0000256" key="1">
    <source>
        <dbReference type="ARBA" id="ARBA00023450"/>
    </source>
</evidence>
<protein>
    <submittedName>
        <fullName evidence="4">HNH endonuclease</fullName>
    </submittedName>
</protein>
<gene>
    <name evidence="4" type="ORF">EV653_1454</name>
</gene>
<proteinExistence type="inferred from homology"/>
<feature type="compositionally biased region" description="Pro residues" evidence="2">
    <location>
        <begin position="86"/>
        <end position="101"/>
    </location>
</feature>
<feature type="compositionally biased region" description="Pro residues" evidence="2">
    <location>
        <begin position="462"/>
        <end position="474"/>
    </location>
</feature>
<dbReference type="InterPro" id="IPR003615">
    <property type="entry name" value="HNH_nuc"/>
</dbReference>
<dbReference type="Proteomes" id="UP000295146">
    <property type="component" value="Unassembled WGS sequence"/>
</dbReference>
<evidence type="ECO:0000259" key="3">
    <source>
        <dbReference type="SMART" id="SM00507"/>
    </source>
</evidence>
<dbReference type="Gene3D" id="1.10.30.50">
    <property type="match status" value="1"/>
</dbReference>
<sequence length="570" mass="60626">MSGGDLLAALDAVDADLARKETYRLQLVARIDETGYAEELGARDAVELLALRYRQNRRDAYRDVKLARALPKYGDVSTALIEGTPTPDPADAPPADAPPADAPRAEAGPADTGSAERGWLLRPAQAAAIVSALERVRSRVPVEDLDVAQKQLVNLAVHLSPDELRATAKQICDLLDSDGPEPDEHKASARESLTLAPADNGVKFRGFLANENAELLRSLIHAGARPHKTVDGELDPRPRDKRQADALTSALTVAAAATDAGYRPRPTNDPASTPHDGTSAAEAGQEGWWVPGFGAKANLTITIDFHDLKAATADATGQLVYGDGLSAATIRRLACDARILPLVLGSKSEPLDVGRSERLVTRAMRRALNARDKGCVVCGAPPIQCDAHHLQSWIDGGLTAVSNLALLCRRHHTDLHDGHWTITITDGVVEVNRPAWADPPRNPARPGSPPDALRPGSQTGPPDAPSDPPAPPSPHSCHSETGPPVRNVPERPVRNATTTPPEPTTTASVQEATYRAIWGEDPTPQSDRPTPGQVMASRGQRFDPWAETPAAPTGSARWSRPAGDEPSDAP</sequence>
<dbReference type="Pfam" id="PF02720">
    <property type="entry name" value="DUF222"/>
    <property type="match status" value="1"/>
</dbReference>
<comment type="caution">
    <text evidence="4">The sequence shown here is derived from an EMBL/GenBank/DDBJ whole genome shotgun (WGS) entry which is preliminary data.</text>
</comment>
<feature type="region of interest" description="Disordered" evidence="2">
    <location>
        <begin position="257"/>
        <end position="282"/>
    </location>
</feature>
<dbReference type="GO" id="GO:0004519">
    <property type="term" value="F:endonuclease activity"/>
    <property type="evidence" value="ECO:0007669"/>
    <property type="project" value="UniProtKB-KW"/>
</dbReference>
<feature type="region of interest" description="Disordered" evidence="2">
    <location>
        <begin position="79"/>
        <end position="117"/>
    </location>
</feature>
<feature type="compositionally biased region" description="Pro residues" evidence="2">
    <location>
        <begin position="440"/>
        <end position="449"/>
    </location>
</feature>
<comment type="similarity">
    <text evidence="1">Belongs to the Rv1128c/1148c/1588c/1702c/1945/3466 family.</text>
</comment>
<keyword evidence="5" id="KW-1185">Reference proteome</keyword>
<dbReference type="GO" id="GO:0003676">
    <property type="term" value="F:nucleic acid binding"/>
    <property type="evidence" value="ECO:0007669"/>
    <property type="project" value="InterPro"/>
</dbReference>
<dbReference type="InterPro" id="IPR002711">
    <property type="entry name" value="HNH"/>
</dbReference>
<evidence type="ECO:0000256" key="2">
    <source>
        <dbReference type="SAM" id="MobiDB-lite"/>
    </source>
</evidence>
<feature type="region of interest" description="Disordered" evidence="2">
    <location>
        <begin position="433"/>
        <end position="570"/>
    </location>
</feature>
<evidence type="ECO:0000313" key="4">
    <source>
        <dbReference type="EMBL" id="TDW76308.1"/>
    </source>
</evidence>
<dbReference type="Pfam" id="PF01844">
    <property type="entry name" value="HNH"/>
    <property type="match status" value="1"/>
</dbReference>
<reference evidence="4 5" key="1">
    <citation type="submission" date="2019-03" db="EMBL/GenBank/DDBJ databases">
        <title>Genomic Encyclopedia of Type Strains, Phase III (KMG-III): the genomes of soil and plant-associated and newly described type strains.</title>
        <authorList>
            <person name="Whitman W."/>
        </authorList>
    </citation>
    <scope>NUCLEOTIDE SEQUENCE [LARGE SCALE GENOMIC DNA]</scope>
    <source>
        <strain evidence="4 5">VKM Ac-2573</strain>
    </source>
</reference>
<organism evidence="4 5">
    <name type="scientific">Kribbella pratensis</name>
    <dbReference type="NCBI Taxonomy" id="2512112"/>
    <lineage>
        <taxon>Bacteria</taxon>
        <taxon>Bacillati</taxon>
        <taxon>Actinomycetota</taxon>
        <taxon>Actinomycetes</taxon>
        <taxon>Propionibacteriales</taxon>
        <taxon>Kribbellaceae</taxon>
        <taxon>Kribbella</taxon>
    </lineage>
</organism>
<dbReference type="GO" id="GO:0008270">
    <property type="term" value="F:zinc ion binding"/>
    <property type="evidence" value="ECO:0007669"/>
    <property type="project" value="InterPro"/>
</dbReference>
<name>A0A4R8CIT8_9ACTN</name>